<name>A0ABX8XYS4_9ACTN</name>
<evidence type="ECO:0000313" key="2">
    <source>
        <dbReference type="Proteomes" id="UP000827138"/>
    </source>
</evidence>
<organism evidence="1 2">
    <name type="scientific">Streptomyces akebiae</name>
    <dbReference type="NCBI Taxonomy" id="2865673"/>
    <lineage>
        <taxon>Bacteria</taxon>
        <taxon>Bacillati</taxon>
        <taxon>Actinomycetota</taxon>
        <taxon>Actinomycetes</taxon>
        <taxon>Kitasatosporales</taxon>
        <taxon>Streptomycetaceae</taxon>
        <taxon>Streptomyces</taxon>
    </lineage>
</organism>
<dbReference type="RefSeq" id="WP_220649042.1">
    <property type="nucleotide sequence ID" value="NZ_CP080647.1"/>
</dbReference>
<dbReference type="Proteomes" id="UP000827138">
    <property type="component" value="Chromosome"/>
</dbReference>
<keyword evidence="2" id="KW-1185">Reference proteome</keyword>
<sequence length="77" mass="8389">MAVHRFGELLPPVVAADVFKDGVRVNEVESLGRQVGRQEGIARVSHDRDDAGLCLPGGVRVEIHRHHMRQPDGCAAP</sequence>
<evidence type="ECO:0000313" key="1">
    <source>
        <dbReference type="EMBL" id="QYX80316.1"/>
    </source>
</evidence>
<protein>
    <submittedName>
        <fullName evidence="1">Uncharacterized protein</fullName>
    </submittedName>
</protein>
<gene>
    <name evidence="1" type="ORF">K1J60_30695</name>
</gene>
<accession>A0ABX8XYS4</accession>
<reference evidence="1 2" key="1">
    <citation type="submission" date="2021-08" db="EMBL/GenBank/DDBJ databases">
        <authorList>
            <person name="Ping M."/>
        </authorList>
    </citation>
    <scope>NUCLEOTIDE SEQUENCE [LARGE SCALE GENOMIC DNA]</scope>
    <source>
        <strain evidence="1 2">MG28</strain>
    </source>
</reference>
<dbReference type="EMBL" id="CP080647">
    <property type="protein sequence ID" value="QYX80316.1"/>
    <property type="molecule type" value="Genomic_DNA"/>
</dbReference>
<proteinExistence type="predicted"/>